<evidence type="ECO:0000313" key="2">
    <source>
        <dbReference type="EMBL" id="SEA55785.1"/>
    </source>
</evidence>
<dbReference type="OrthoDB" id="344630at2"/>
<protein>
    <submittedName>
        <fullName evidence="2">TIR domain-containing protein</fullName>
    </submittedName>
</protein>
<evidence type="ECO:0000313" key="3">
    <source>
        <dbReference type="Proteomes" id="UP000182257"/>
    </source>
</evidence>
<dbReference type="InterPro" id="IPR035897">
    <property type="entry name" value="Toll_tir_struct_dom_sf"/>
</dbReference>
<dbReference type="RefSeq" id="WP_081352937.1">
    <property type="nucleotide sequence ID" value="NZ_FNRF01000003.1"/>
</dbReference>
<dbReference type="SUPFAM" id="SSF52200">
    <property type="entry name" value="Toll/Interleukin receptor TIR domain"/>
    <property type="match status" value="1"/>
</dbReference>
<reference evidence="2 3" key="1">
    <citation type="submission" date="2016-10" db="EMBL/GenBank/DDBJ databases">
        <authorList>
            <person name="de Groot N.N."/>
        </authorList>
    </citation>
    <scope>NUCLEOTIDE SEQUENCE [LARGE SCALE GENOMIC DNA]</scope>
    <source>
        <strain evidence="2 3">D31d</strain>
    </source>
</reference>
<dbReference type="SMART" id="SM00255">
    <property type="entry name" value="TIR"/>
    <property type="match status" value="1"/>
</dbReference>
<sequence>MNSYYQLILLGDTRCEACRKVRERFFEMLNERSFVKSLVAVLDGTLTMTPMEEGGYDSRKPTFTYYFGKLGHGDKDVDALRKLMGNGDAVYPVFFTDGQFENEVPAVLKPINGVCYSDDKLDSIVNVAFEELRLLRKKRRVFISYKRSDSAAIANQLYDVLSRHQFDVFLDTYSIRGAADFQAELHHRITDSDVLIQLNSPNFMESDWCKEEISEANARRVGVLQVNWPGMKSDGKDQLSTTKKLTELDFRRKRYKRNTSMLKTKVLNAIAVEVEAIRARNIAARQDNLTGEFVKEANRQGRTIIKEPTFLVEQKSDNSFWYYIPAIGVPQSTDCHESLKMLERWRVKVPDKVFLIYDDLSILPRWIEHLDWMNKYLEVKTIKMQEFESWLKKNK</sequence>
<dbReference type="GO" id="GO:0007165">
    <property type="term" value="P:signal transduction"/>
    <property type="evidence" value="ECO:0007669"/>
    <property type="project" value="InterPro"/>
</dbReference>
<dbReference type="InterPro" id="IPR000157">
    <property type="entry name" value="TIR_dom"/>
</dbReference>
<name>A0A1H4C5Q6_XYLRU</name>
<proteinExistence type="predicted"/>
<organism evidence="2 3">
    <name type="scientific">Xylanibacter ruminicola</name>
    <name type="common">Prevotella ruminicola</name>
    <dbReference type="NCBI Taxonomy" id="839"/>
    <lineage>
        <taxon>Bacteria</taxon>
        <taxon>Pseudomonadati</taxon>
        <taxon>Bacteroidota</taxon>
        <taxon>Bacteroidia</taxon>
        <taxon>Bacteroidales</taxon>
        <taxon>Prevotellaceae</taxon>
        <taxon>Xylanibacter</taxon>
    </lineage>
</organism>
<dbReference type="Gene3D" id="3.40.50.10140">
    <property type="entry name" value="Toll/interleukin-1 receptor homology (TIR) domain"/>
    <property type="match status" value="1"/>
</dbReference>
<dbReference type="PROSITE" id="PS50104">
    <property type="entry name" value="TIR"/>
    <property type="match status" value="1"/>
</dbReference>
<dbReference type="EMBL" id="FNRF01000003">
    <property type="protein sequence ID" value="SEA55785.1"/>
    <property type="molecule type" value="Genomic_DNA"/>
</dbReference>
<dbReference type="AlphaFoldDB" id="A0A1H4C5Q6"/>
<gene>
    <name evidence="2" type="ORF">SAMN05216462_1787</name>
</gene>
<dbReference type="Proteomes" id="UP000182257">
    <property type="component" value="Unassembled WGS sequence"/>
</dbReference>
<accession>A0A1H4C5Q6</accession>
<feature type="domain" description="TIR" evidence="1">
    <location>
        <begin position="137"/>
        <end position="262"/>
    </location>
</feature>
<dbReference type="Pfam" id="PF13676">
    <property type="entry name" value="TIR_2"/>
    <property type="match status" value="1"/>
</dbReference>
<evidence type="ECO:0000259" key="1">
    <source>
        <dbReference type="PROSITE" id="PS50104"/>
    </source>
</evidence>